<proteinExistence type="predicted"/>
<dbReference type="Gene3D" id="2.40.380.10">
    <property type="entry name" value="FomD-like"/>
    <property type="match status" value="1"/>
</dbReference>
<feature type="compositionally biased region" description="Basic and acidic residues" evidence="1">
    <location>
        <begin position="8"/>
        <end position="28"/>
    </location>
</feature>
<evidence type="ECO:0000259" key="2">
    <source>
        <dbReference type="Pfam" id="PF04167"/>
    </source>
</evidence>
<reference evidence="3 4" key="1">
    <citation type="submission" date="2017-08" db="EMBL/GenBank/DDBJ databases">
        <title>Infants hospitalized years apart are colonized by the same room-sourced microbial strains.</title>
        <authorList>
            <person name="Brooks B."/>
            <person name="Olm M.R."/>
            <person name="Firek B.A."/>
            <person name="Baker R."/>
            <person name="Thomas B.C."/>
            <person name="Morowitz M.J."/>
            <person name="Banfield J.F."/>
        </authorList>
    </citation>
    <scope>NUCLEOTIDE SEQUENCE [LARGE SCALE GENOMIC DNA]</scope>
    <source>
        <strain evidence="3">S2_003_000_R1_3</strain>
    </source>
</reference>
<dbReference type="AlphaFoldDB" id="A0A2W5V4Y8"/>
<protein>
    <submittedName>
        <fullName evidence="3">DUF402 domain-containing protein</fullName>
    </submittedName>
</protein>
<sequence>MQSPTNQPHHEATHAPKHETFDIDSKTNIDPKGFTRNVDKYVETSFGLYMARGADHPRFGYIEAWLLREPDIRITKFHFRPETKASQPLTGRQEFYIDIAHNARDSERPIWTTTDYYADIVLYNRGPGADGRYSMEVLDLDELEDAYTQGFISAAELAHALSVTATVVDGLTTYGNIDSWLEQFNITLTWENTDDISLTPSL</sequence>
<accession>A0A2W5V4Y8</accession>
<dbReference type="RefSeq" id="WP_303734735.1">
    <property type="nucleotide sequence ID" value="NZ_CAKZHK010000008.1"/>
</dbReference>
<gene>
    <name evidence="3" type="ORF">DI525_05330</name>
</gene>
<evidence type="ECO:0000313" key="3">
    <source>
        <dbReference type="EMBL" id="PZR05081.1"/>
    </source>
</evidence>
<dbReference type="Proteomes" id="UP000249432">
    <property type="component" value="Unassembled WGS sequence"/>
</dbReference>
<dbReference type="InterPro" id="IPR007295">
    <property type="entry name" value="DUF402"/>
</dbReference>
<dbReference type="InterPro" id="IPR035930">
    <property type="entry name" value="FomD-like_sf"/>
</dbReference>
<comment type="caution">
    <text evidence="3">The sequence shown here is derived from an EMBL/GenBank/DDBJ whole genome shotgun (WGS) entry which is preliminary data.</text>
</comment>
<evidence type="ECO:0000256" key="1">
    <source>
        <dbReference type="SAM" id="MobiDB-lite"/>
    </source>
</evidence>
<evidence type="ECO:0000313" key="4">
    <source>
        <dbReference type="Proteomes" id="UP000249432"/>
    </source>
</evidence>
<feature type="region of interest" description="Disordered" evidence="1">
    <location>
        <begin position="1"/>
        <end position="28"/>
    </location>
</feature>
<organism evidence="3 4">
    <name type="scientific">Corynebacterium kroppenstedtii</name>
    <dbReference type="NCBI Taxonomy" id="161879"/>
    <lineage>
        <taxon>Bacteria</taxon>
        <taxon>Bacillati</taxon>
        <taxon>Actinomycetota</taxon>
        <taxon>Actinomycetes</taxon>
        <taxon>Mycobacteriales</taxon>
        <taxon>Corynebacteriaceae</taxon>
        <taxon>Corynebacterium</taxon>
    </lineage>
</organism>
<dbReference type="EMBL" id="QFRA01000009">
    <property type="protein sequence ID" value="PZR05081.1"/>
    <property type="molecule type" value="Genomic_DNA"/>
</dbReference>
<dbReference type="SUPFAM" id="SSF159234">
    <property type="entry name" value="FomD-like"/>
    <property type="match status" value="1"/>
</dbReference>
<name>A0A2W5V4Y8_9CORY</name>
<feature type="domain" description="DUF402" evidence="2">
    <location>
        <begin position="33"/>
        <end position="174"/>
    </location>
</feature>
<dbReference type="Pfam" id="PF04167">
    <property type="entry name" value="DUF402"/>
    <property type="match status" value="1"/>
</dbReference>